<accession>A0A2H1V9K4</accession>
<gene>
    <name evidence="1" type="ORF">SFRICE_002876</name>
</gene>
<sequence length="77" mass="9028">MRNAKSKWHEKYAKLTEAIGEVVENFSLVRFYPLNIKDEESIDNIMLTIDNIIQYGEDADVKIRDFDEEDPDDTNCD</sequence>
<dbReference type="AlphaFoldDB" id="A0A2H1V9K4"/>
<name>A0A2H1V9K4_SPOFR</name>
<reference evidence="1" key="1">
    <citation type="submission" date="2016-07" db="EMBL/GenBank/DDBJ databases">
        <authorList>
            <person name="Bretaudeau A."/>
        </authorList>
    </citation>
    <scope>NUCLEOTIDE SEQUENCE</scope>
    <source>
        <strain evidence="1">Rice</strain>
        <tissue evidence="1">Whole body</tissue>
    </source>
</reference>
<proteinExistence type="predicted"/>
<protein>
    <submittedName>
        <fullName evidence="1">SFRICE_002876</fullName>
    </submittedName>
</protein>
<dbReference type="Gene3D" id="3.40.50.300">
    <property type="entry name" value="P-loop containing nucleotide triphosphate hydrolases"/>
    <property type="match status" value="1"/>
</dbReference>
<organism evidence="1">
    <name type="scientific">Spodoptera frugiperda</name>
    <name type="common">Fall armyworm</name>
    <dbReference type="NCBI Taxonomy" id="7108"/>
    <lineage>
        <taxon>Eukaryota</taxon>
        <taxon>Metazoa</taxon>
        <taxon>Ecdysozoa</taxon>
        <taxon>Arthropoda</taxon>
        <taxon>Hexapoda</taxon>
        <taxon>Insecta</taxon>
        <taxon>Pterygota</taxon>
        <taxon>Neoptera</taxon>
        <taxon>Endopterygota</taxon>
        <taxon>Lepidoptera</taxon>
        <taxon>Glossata</taxon>
        <taxon>Ditrysia</taxon>
        <taxon>Noctuoidea</taxon>
        <taxon>Noctuidae</taxon>
        <taxon>Amphipyrinae</taxon>
        <taxon>Spodoptera</taxon>
    </lineage>
</organism>
<dbReference type="InterPro" id="IPR027417">
    <property type="entry name" value="P-loop_NTPase"/>
</dbReference>
<dbReference type="EMBL" id="ODYU01001198">
    <property type="protein sequence ID" value="SOQ37082.1"/>
    <property type="molecule type" value="Genomic_DNA"/>
</dbReference>
<evidence type="ECO:0000313" key="1">
    <source>
        <dbReference type="EMBL" id="SOQ37082.1"/>
    </source>
</evidence>